<evidence type="ECO:0000256" key="1">
    <source>
        <dbReference type="SAM" id="MobiDB-lite"/>
    </source>
</evidence>
<keyword evidence="3" id="KW-1185">Reference proteome</keyword>
<evidence type="ECO:0000313" key="2">
    <source>
        <dbReference type="EMBL" id="CAK0826547.1"/>
    </source>
</evidence>
<proteinExistence type="predicted"/>
<dbReference type="Proteomes" id="UP001189429">
    <property type="component" value="Unassembled WGS sequence"/>
</dbReference>
<evidence type="ECO:0000313" key="3">
    <source>
        <dbReference type="Proteomes" id="UP001189429"/>
    </source>
</evidence>
<accession>A0ABN9S681</accession>
<feature type="region of interest" description="Disordered" evidence="1">
    <location>
        <begin position="66"/>
        <end position="89"/>
    </location>
</feature>
<name>A0ABN9S681_9DINO</name>
<protein>
    <recommendedName>
        <fullName evidence="4">Mitochondrial fission process protein 1</fullName>
    </recommendedName>
</protein>
<sequence length="213" mass="22364">MVKVGMNKVARLHDISDGAWRKLACAALAVGTLSSPAPPRAHRPGAAAALLLPRGAASLSPRALWRHPRAPRRPPPCASPPRLRGTRARPLGQARGSAEGARVACLAPDAGHALPRSGGEPGADWTFGVPDYGVLSSLKLISTGTYMVQSPLWAAVPRPGRKYSVAEKARAVASLASGLLAATEPLVAFVERRFLPGVLKAVGQSRRRPSCWC</sequence>
<evidence type="ECO:0008006" key="4">
    <source>
        <dbReference type="Google" id="ProtNLM"/>
    </source>
</evidence>
<gene>
    <name evidence="2" type="ORF">PCOR1329_LOCUS26364</name>
</gene>
<reference evidence="2" key="1">
    <citation type="submission" date="2023-10" db="EMBL/GenBank/DDBJ databases">
        <authorList>
            <person name="Chen Y."/>
            <person name="Shah S."/>
            <person name="Dougan E. K."/>
            <person name="Thang M."/>
            <person name="Chan C."/>
        </authorList>
    </citation>
    <scope>NUCLEOTIDE SEQUENCE [LARGE SCALE GENOMIC DNA]</scope>
</reference>
<dbReference type="EMBL" id="CAUYUJ010009358">
    <property type="protein sequence ID" value="CAK0826547.1"/>
    <property type="molecule type" value="Genomic_DNA"/>
</dbReference>
<organism evidence="2 3">
    <name type="scientific">Prorocentrum cordatum</name>
    <dbReference type="NCBI Taxonomy" id="2364126"/>
    <lineage>
        <taxon>Eukaryota</taxon>
        <taxon>Sar</taxon>
        <taxon>Alveolata</taxon>
        <taxon>Dinophyceae</taxon>
        <taxon>Prorocentrales</taxon>
        <taxon>Prorocentraceae</taxon>
        <taxon>Prorocentrum</taxon>
    </lineage>
</organism>
<comment type="caution">
    <text evidence="2">The sequence shown here is derived from an EMBL/GenBank/DDBJ whole genome shotgun (WGS) entry which is preliminary data.</text>
</comment>